<dbReference type="RefSeq" id="WP_379574203.1">
    <property type="nucleotide sequence ID" value="NZ_JBHUFV010000033.1"/>
</dbReference>
<reference evidence="3" key="1">
    <citation type="journal article" date="2019" name="Int. J. Syst. Evol. Microbiol.">
        <title>The Global Catalogue of Microorganisms (GCM) 10K type strain sequencing project: providing services to taxonomists for standard genome sequencing and annotation.</title>
        <authorList>
            <consortium name="The Broad Institute Genomics Platform"/>
            <consortium name="The Broad Institute Genome Sequencing Center for Infectious Disease"/>
            <person name="Wu L."/>
            <person name="Ma J."/>
        </authorList>
    </citation>
    <scope>NUCLEOTIDE SEQUENCE [LARGE SCALE GENOMIC DNA]</scope>
    <source>
        <strain evidence="3">ICMP 6774ER</strain>
    </source>
</reference>
<dbReference type="Proteomes" id="UP001597368">
    <property type="component" value="Unassembled WGS sequence"/>
</dbReference>
<comment type="caution">
    <text evidence="2">The sequence shown here is derived from an EMBL/GenBank/DDBJ whole genome shotgun (WGS) entry which is preliminary data.</text>
</comment>
<accession>A0ABW4SZ46</accession>
<evidence type="ECO:0000313" key="2">
    <source>
        <dbReference type="EMBL" id="MFD1934155.1"/>
    </source>
</evidence>
<protein>
    <submittedName>
        <fullName evidence="2">SWIM zinc finger family protein</fullName>
    </submittedName>
</protein>
<feature type="compositionally biased region" description="Low complexity" evidence="1">
    <location>
        <begin position="217"/>
        <end position="238"/>
    </location>
</feature>
<feature type="region of interest" description="Disordered" evidence="1">
    <location>
        <begin position="212"/>
        <end position="245"/>
    </location>
</feature>
<gene>
    <name evidence="2" type="ORF">ACFSKW_22055</name>
</gene>
<organism evidence="2 3">
    <name type="scientific">Nonomuraea mangrovi</name>
    <dbReference type="NCBI Taxonomy" id="2316207"/>
    <lineage>
        <taxon>Bacteria</taxon>
        <taxon>Bacillati</taxon>
        <taxon>Actinomycetota</taxon>
        <taxon>Actinomycetes</taxon>
        <taxon>Streptosporangiales</taxon>
        <taxon>Streptosporangiaceae</taxon>
        <taxon>Nonomuraea</taxon>
    </lineage>
</organism>
<dbReference type="EMBL" id="JBHUFV010000033">
    <property type="protein sequence ID" value="MFD1934155.1"/>
    <property type="molecule type" value="Genomic_DNA"/>
</dbReference>
<name>A0ABW4SZ46_9ACTN</name>
<keyword evidence="3" id="KW-1185">Reference proteome</keyword>
<proteinExistence type="predicted"/>
<evidence type="ECO:0000313" key="3">
    <source>
        <dbReference type="Proteomes" id="UP001597368"/>
    </source>
</evidence>
<sequence length="329" mass="35176">MIERWSQEPADVSAPQGSRVAPARHVRVAAGLAELERWLDDQVRHGLAAADEREWAELSRRLVDAQAPGVAGVVGRLGAARSSADWPERLLEEYAMLRLLAVGYRRAADLPADLARSVRTRVGFPVSREEVLAGPAVRDVWHVVGRREETRDRLVARRVWLKGRRTGRAALVLSFAPVGHALDDSLVTGEAVDASMAFYPGASPLRALVSARHDEASTPGDAASSGPSPAGDALPGAGVAPGTSEREALDEVAAALAGDPWTESWPLVLSGVVPSADRLGGLRLHPRVETPWRLIAVSGGRPLTVAAEWTPRGLVPLTTWDEHGQVVIL</sequence>
<evidence type="ECO:0000256" key="1">
    <source>
        <dbReference type="SAM" id="MobiDB-lite"/>
    </source>
</evidence>